<dbReference type="Gene3D" id="3.40.50.150">
    <property type="entry name" value="Vaccinia Virus protein VP39"/>
    <property type="match status" value="1"/>
</dbReference>
<dbReference type="PANTHER" id="PTHR43464:SF19">
    <property type="entry name" value="UBIQUINONE BIOSYNTHESIS O-METHYLTRANSFERASE, MITOCHONDRIAL"/>
    <property type="match status" value="1"/>
</dbReference>
<accession>A0A7C0WTN1</accession>
<dbReference type="PANTHER" id="PTHR43464">
    <property type="entry name" value="METHYLTRANSFERASE"/>
    <property type="match status" value="1"/>
</dbReference>
<dbReference type="PROSITE" id="PS51585">
    <property type="entry name" value="SAM_MT_TPMT"/>
    <property type="match status" value="1"/>
</dbReference>
<keyword evidence="3" id="KW-0949">S-adenosyl-L-methionine</keyword>
<evidence type="ECO:0000256" key="4">
    <source>
        <dbReference type="SAM" id="MobiDB-lite"/>
    </source>
</evidence>
<keyword evidence="2" id="KW-0808">Transferase</keyword>
<dbReference type="GO" id="GO:0032259">
    <property type="term" value="P:methylation"/>
    <property type="evidence" value="ECO:0007669"/>
    <property type="project" value="UniProtKB-KW"/>
</dbReference>
<comment type="caution">
    <text evidence="5">The sequence shown here is derived from an EMBL/GenBank/DDBJ whole genome shotgun (WGS) entry which is preliminary data.</text>
</comment>
<evidence type="ECO:0000256" key="1">
    <source>
        <dbReference type="ARBA" id="ARBA00022603"/>
    </source>
</evidence>
<name>A0A7C0WTN1_9BACT</name>
<proteinExistence type="predicted"/>
<dbReference type="Proteomes" id="UP000886355">
    <property type="component" value="Unassembled WGS sequence"/>
</dbReference>
<gene>
    <name evidence="5" type="ORF">ENG14_00430</name>
</gene>
<dbReference type="GO" id="GO:0008757">
    <property type="term" value="F:S-adenosylmethionine-dependent methyltransferase activity"/>
    <property type="evidence" value="ECO:0007669"/>
    <property type="project" value="InterPro"/>
</dbReference>
<evidence type="ECO:0000256" key="3">
    <source>
        <dbReference type="ARBA" id="ARBA00022691"/>
    </source>
</evidence>
<dbReference type="CDD" id="cd02440">
    <property type="entry name" value="AdoMet_MTases"/>
    <property type="match status" value="1"/>
</dbReference>
<reference evidence="5" key="1">
    <citation type="journal article" date="2020" name="mSystems">
        <title>Genome- and Community-Level Interaction Insights into Carbon Utilization and Element Cycling Functions of Hydrothermarchaeota in Hydrothermal Sediment.</title>
        <authorList>
            <person name="Zhou Z."/>
            <person name="Liu Y."/>
            <person name="Xu W."/>
            <person name="Pan J."/>
            <person name="Luo Z.H."/>
            <person name="Li M."/>
        </authorList>
    </citation>
    <scope>NUCLEOTIDE SEQUENCE [LARGE SCALE GENOMIC DNA]</scope>
    <source>
        <strain evidence="5">HyVt-19</strain>
    </source>
</reference>
<feature type="region of interest" description="Disordered" evidence="4">
    <location>
        <begin position="1"/>
        <end position="20"/>
    </location>
</feature>
<dbReference type="SUPFAM" id="SSF53335">
    <property type="entry name" value="S-adenosyl-L-methionine-dependent methyltransferases"/>
    <property type="match status" value="1"/>
</dbReference>
<dbReference type="InterPro" id="IPR029063">
    <property type="entry name" value="SAM-dependent_MTases_sf"/>
</dbReference>
<feature type="compositionally biased region" description="Basic and acidic residues" evidence="4">
    <location>
        <begin position="1"/>
        <end position="17"/>
    </location>
</feature>
<sequence>MPSSDKGLKSPTDKPSRFDFGPVADTYDKWYETAEGAMYDRLEKKAVSRYLPRDVHRMKLLEVGCGTGHWSRFFADRGFEVTGIDVSENMIRVAQS</sequence>
<keyword evidence="1 5" id="KW-0489">Methyltransferase</keyword>
<dbReference type="InterPro" id="IPR008854">
    <property type="entry name" value="TPMT"/>
</dbReference>
<organism evidence="5">
    <name type="scientific">Thermodesulforhabdus norvegica</name>
    <dbReference type="NCBI Taxonomy" id="39841"/>
    <lineage>
        <taxon>Bacteria</taxon>
        <taxon>Pseudomonadati</taxon>
        <taxon>Thermodesulfobacteriota</taxon>
        <taxon>Syntrophobacteria</taxon>
        <taxon>Syntrophobacterales</taxon>
        <taxon>Thermodesulforhabdaceae</taxon>
        <taxon>Thermodesulforhabdus</taxon>
    </lineage>
</organism>
<evidence type="ECO:0000256" key="2">
    <source>
        <dbReference type="ARBA" id="ARBA00022679"/>
    </source>
</evidence>
<dbReference type="Pfam" id="PF13489">
    <property type="entry name" value="Methyltransf_23"/>
    <property type="match status" value="1"/>
</dbReference>
<protein>
    <submittedName>
        <fullName evidence="5">Class I SAM-dependent methyltransferase</fullName>
    </submittedName>
</protein>
<feature type="non-terminal residue" evidence="5">
    <location>
        <position position="96"/>
    </location>
</feature>
<evidence type="ECO:0000313" key="5">
    <source>
        <dbReference type="EMBL" id="HDL89352.1"/>
    </source>
</evidence>
<dbReference type="AlphaFoldDB" id="A0A7C0WTN1"/>
<dbReference type="EMBL" id="DQZW01000020">
    <property type="protein sequence ID" value="HDL89352.1"/>
    <property type="molecule type" value="Genomic_DNA"/>
</dbReference>